<reference evidence="3 4" key="1">
    <citation type="journal article" date="2020" name="Int. J. Syst. Evol. Microbiol.">
        <title>Pseudomonas kitaguniensis sp. nov., a pathogen causing bacterial rot of Welsh onion in Japan.</title>
        <authorList>
            <person name="Sawada H."/>
            <person name="Fujikawa T."/>
            <person name="Nishiwaki Y."/>
            <person name="Horita H."/>
        </authorList>
    </citation>
    <scope>NUCLEOTIDE SEQUENCE [LARGE SCALE GENOMIC DNA]</scope>
    <source>
        <strain evidence="3 4">MAFF 212408</strain>
    </source>
</reference>
<gene>
    <name evidence="3" type="ORF">F0169_22455</name>
</gene>
<reference evidence="3 4" key="2">
    <citation type="journal article" date="2023" name="Plant Pathol.">
        <title>Dismantling and reorganizing Pseudomonas marginalis sensu#lato.</title>
        <authorList>
            <person name="Sawada H."/>
            <person name="Fujikawa T."/>
            <person name="Satou M."/>
        </authorList>
    </citation>
    <scope>NUCLEOTIDE SEQUENCE [LARGE SCALE GENOMIC DNA]</scope>
    <source>
        <strain evidence="3 4">MAFF 212408</strain>
    </source>
</reference>
<dbReference type="Proteomes" id="UP000326112">
    <property type="component" value="Unassembled WGS sequence"/>
</dbReference>
<dbReference type="Pfam" id="PF01230">
    <property type="entry name" value="HIT"/>
    <property type="match status" value="1"/>
</dbReference>
<dbReference type="SUPFAM" id="SSF54197">
    <property type="entry name" value="HIT-like"/>
    <property type="match status" value="1"/>
</dbReference>
<dbReference type="EMBL" id="VUAZ01000141">
    <property type="protein sequence ID" value="MPR04592.1"/>
    <property type="molecule type" value="Genomic_DNA"/>
</dbReference>
<dbReference type="Gene3D" id="3.30.428.10">
    <property type="entry name" value="HIT-like"/>
    <property type="match status" value="1"/>
</dbReference>
<accession>A0A5N7KSM0</accession>
<dbReference type="RefSeq" id="WP_152747649.1">
    <property type="nucleotide sequence ID" value="NZ_VUAZ01000141.1"/>
</dbReference>
<comment type="caution">
    <text evidence="3">The sequence shown here is derived from an EMBL/GenBank/DDBJ whole genome shotgun (WGS) entry which is preliminary data.</text>
</comment>
<evidence type="ECO:0000259" key="2">
    <source>
        <dbReference type="PROSITE" id="PS51084"/>
    </source>
</evidence>
<evidence type="ECO:0000313" key="3">
    <source>
        <dbReference type="EMBL" id="MPR04592.1"/>
    </source>
</evidence>
<feature type="domain" description="HIT" evidence="2">
    <location>
        <begin position="6"/>
        <end position="111"/>
    </location>
</feature>
<evidence type="ECO:0000256" key="1">
    <source>
        <dbReference type="PROSITE-ProRule" id="PRU00464"/>
    </source>
</evidence>
<dbReference type="PROSITE" id="PS51084">
    <property type="entry name" value="HIT_2"/>
    <property type="match status" value="1"/>
</dbReference>
<keyword evidence="4" id="KW-1185">Reference proteome</keyword>
<dbReference type="InterPro" id="IPR036265">
    <property type="entry name" value="HIT-like_sf"/>
</dbReference>
<sequence>MALITERVALAREGANDKVICRMASGWAVMGDVQFLPGYCLLLPDPVVASLNDLDTAARSLYLLDMARIGDAVLQATGALRMNYEILGNSEPELHCHIFPRYACEPDDKRKMPAWFYDWKIATPYTEQQHGDLRTKIAQLLSVALDG</sequence>
<organism evidence="3 4">
    <name type="scientific">Pseudomonas kitaguniensis</name>
    <dbReference type="NCBI Taxonomy" id="2607908"/>
    <lineage>
        <taxon>Bacteria</taxon>
        <taxon>Pseudomonadati</taxon>
        <taxon>Pseudomonadota</taxon>
        <taxon>Gammaproteobacteria</taxon>
        <taxon>Pseudomonadales</taxon>
        <taxon>Pseudomonadaceae</taxon>
        <taxon>Pseudomonas</taxon>
    </lineage>
</organism>
<comment type="caution">
    <text evidence="1">Lacks conserved residue(s) required for the propagation of feature annotation.</text>
</comment>
<name>A0A5N7KSM0_9PSED</name>
<evidence type="ECO:0000313" key="4">
    <source>
        <dbReference type="Proteomes" id="UP000326112"/>
    </source>
</evidence>
<proteinExistence type="predicted"/>
<protein>
    <recommendedName>
        <fullName evidence="2">HIT domain-containing protein</fullName>
    </recommendedName>
</protein>
<dbReference type="InterPro" id="IPR011146">
    <property type="entry name" value="HIT-like"/>
</dbReference>